<evidence type="ECO:0008006" key="4">
    <source>
        <dbReference type="Google" id="ProtNLM"/>
    </source>
</evidence>
<proteinExistence type="predicted"/>
<evidence type="ECO:0000256" key="1">
    <source>
        <dbReference type="SAM" id="MobiDB-lite"/>
    </source>
</evidence>
<comment type="caution">
    <text evidence="2">The sequence shown here is derived from an EMBL/GenBank/DDBJ whole genome shotgun (WGS) entry which is preliminary data.</text>
</comment>
<keyword evidence="3" id="KW-1185">Reference proteome</keyword>
<name>A0A7J8LMG9_9ROSI</name>
<sequence>MERELVDLVLDDKEEEILQEENLLKVPLVFVNFWIQVHKVPPSFFNEALARQLGDFLGTYLDDSFCPAKMALGVEIVELGWDLSLKAQSRKACAINSMWLREEGKNINKGNNFGRFESGDQSWSGEERGHGGISQSDMEHNSKDCAIERVDGKKKPIRDNDTLQVRKESNSLTIQDRKHGCKMILLALGVIREITSMLRFEMMMWENSGSLRDFMRLYTSV</sequence>
<dbReference type="Proteomes" id="UP000593572">
    <property type="component" value="Unassembled WGS sequence"/>
</dbReference>
<dbReference type="AlphaFoldDB" id="A0A7J8LMG9"/>
<evidence type="ECO:0000313" key="3">
    <source>
        <dbReference type="Proteomes" id="UP000593572"/>
    </source>
</evidence>
<accession>A0A7J8LMG9</accession>
<feature type="region of interest" description="Disordered" evidence="1">
    <location>
        <begin position="118"/>
        <end position="140"/>
    </location>
</feature>
<protein>
    <recommendedName>
        <fullName evidence="4">DUF4283 domain-containing protein</fullName>
    </recommendedName>
</protein>
<gene>
    <name evidence="2" type="ORF">Golob_012799</name>
</gene>
<dbReference type="EMBL" id="JABEZX010000004">
    <property type="protein sequence ID" value="MBA0553635.1"/>
    <property type="molecule type" value="Genomic_DNA"/>
</dbReference>
<feature type="non-terminal residue" evidence="2">
    <location>
        <position position="221"/>
    </location>
</feature>
<organism evidence="2 3">
    <name type="scientific">Gossypium lobatum</name>
    <dbReference type="NCBI Taxonomy" id="34289"/>
    <lineage>
        <taxon>Eukaryota</taxon>
        <taxon>Viridiplantae</taxon>
        <taxon>Streptophyta</taxon>
        <taxon>Embryophyta</taxon>
        <taxon>Tracheophyta</taxon>
        <taxon>Spermatophyta</taxon>
        <taxon>Magnoliopsida</taxon>
        <taxon>eudicotyledons</taxon>
        <taxon>Gunneridae</taxon>
        <taxon>Pentapetalae</taxon>
        <taxon>rosids</taxon>
        <taxon>malvids</taxon>
        <taxon>Malvales</taxon>
        <taxon>Malvaceae</taxon>
        <taxon>Malvoideae</taxon>
        <taxon>Gossypium</taxon>
    </lineage>
</organism>
<evidence type="ECO:0000313" key="2">
    <source>
        <dbReference type="EMBL" id="MBA0553635.1"/>
    </source>
</evidence>
<reference evidence="2 3" key="1">
    <citation type="journal article" date="2019" name="Genome Biol. Evol.">
        <title>Insights into the evolution of the New World diploid cottons (Gossypium, subgenus Houzingenia) based on genome sequencing.</title>
        <authorList>
            <person name="Grover C.E."/>
            <person name="Arick M.A. 2nd"/>
            <person name="Thrash A."/>
            <person name="Conover J.L."/>
            <person name="Sanders W.S."/>
            <person name="Peterson D.G."/>
            <person name="Frelichowski J.E."/>
            <person name="Scheffler J.A."/>
            <person name="Scheffler B.E."/>
            <person name="Wendel J.F."/>
        </authorList>
    </citation>
    <scope>NUCLEOTIDE SEQUENCE [LARGE SCALE GENOMIC DNA]</scope>
    <source>
        <strain evidence="2">157</strain>
        <tissue evidence="2">Leaf</tissue>
    </source>
</reference>